<evidence type="ECO:0000256" key="18">
    <source>
        <dbReference type="ARBA" id="ARBA00023288"/>
    </source>
</evidence>
<dbReference type="SUPFAM" id="SSF69922">
    <property type="entry name" value="Head and neck region of the ectodomain of NDV fusion glycoprotein"/>
    <property type="match status" value="1"/>
</dbReference>
<keyword evidence="4" id="KW-1032">Host cell membrane</keyword>
<comment type="similarity">
    <text evidence="1 20">Belongs to the paramyxoviruses fusion glycoprotein family.</text>
</comment>
<keyword evidence="19" id="KW-1160">Virus entry into host cell</keyword>
<keyword evidence="18" id="KW-0449">Lipoprotein</keyword>
<evidence type="ECO:0000256" key="13">
    <source>
        <dbReference type="ARBA" id="ARBA00023054"/>
    </source>
</evidence>
<evidence type="ECO:0000256" key="8">
    <source>
        <dbReference type="ARBA" id="ARBA00022729"/>
    </source>
</evidence>
<keyword evidence="15" id="KW-0564">Palmitate</keyword>
<evidence type="ECO:0000256" key="6">
    <source>
        <dbReference type="ARBA" id="ARBA00022595"/>
    </source>
</evidence>
<keyword evidence="9" id="KW-0946">Virion</keyword>
<dbReference type="InterPro" id="IPR000776">
    <property type="entry name" value="Fusion_F0_Paramyxovir"/>
</dbReference>
<comment type="subunit">
    <text evidence="20">Homotrimer of disulfide-linked F1-F2.</text>
</comment>
<dbReference type="Proteomes" id="UP000114985">
    <property type="component" value="Genome"/>
</dbReference>
<dbReference type="EMBL" id="HM159995">
    <property type="protein sequence ID" value="ADK25246.1"/>
    <property type="molecule type" value="Viral_cRNA"/>
</dbReference>
<dbReference type="GO" id="GO:0046718">
    <property type="term" value="P:symbiont entry into host cell"/>
    <property type="evidence" value="ECO:0007669"/>
    <property type="project" value="UniProtKB-KW"/>
</dbReference>
<evidence type="ECO:0000256" key="17">
    <source>
        <dbReference type="ARBA" id="ARBA00023180"/>
    </source>
</evidence>
<keyword evidence="17" id="KW-0325">Glycoprotein</keyword>
<dbReference type="Gene3D" id="6.10.10.110">
    <property type="match status" value="1"/>
</dbReference>
<keyword evidence="14 20" id="KW-0472">Membrane</keyword>
<evidence type="ECO:0000256" key="15">
    <source>
        <dbReference type="ARBA" id="ARBA00023139"/>
    </source>
</evidence>
<proteinExistence type="inferred from homology"/>
<evidence type="ECO:0000256" key="12">
    <source>
        <dbReference type="ARBA" id="ARBA00022989"/>
    </source>
</evidence>
<keyword evidence="16" id="KW-1015">Disulfide bond</keyword>
<keyword evidence="5" id="KW-1169">Fusion of virus membrane with host cell membrane</keyword>
<evidence type="ECO:0000313" key="21">
    <source>
        <dbReference type="EMBL" id="ADK25246.1"/>
    </source>
</evidence>
<keyword evidence="11 20" id="KW-0261">Viral envelope protein</keyword>
<protein>
    <recommendedName>
        <fullName evidence="2 20">Fusion glycoprotein F0</fullName>
    </recommendedName>
</protein>
<evidence type="ECO:0000313" key="22">
    <source>
        <dbReference type="Proteomes" id="UP000114985"/>
    </source>
</evidence>
<accession>D9ZNM9</accession>
<keyword evidence="6" id="KW-1162">Viral penetration into host cytoplasm</keyword>
<keyword evidence="8" id="KW-0732">Signal</keyword>
<keyword evidence="22" id="KW-1185">Reference proteome</keyword>
<evidence type="ECO:0000256" key="20">
    <source>
        <dbReference type="RuleBase" id="RU003705"/>
    </source>
</evidence>
<evidence type="ECO:0000256" key="9">
    <source>
        <dbReference type="ARBA" id="ARBA00022844"/>
    </source>
</evidence>
<dbReference type="Gene3D" id="2.60.40.1690">
    <property type="entry name" value="Head and neck region of the ectodomain of NDV fusion glycoprotein"/>
    <property type="match status" value="1"/>
</dbReference>
<name>D9ZNM9_9MONO</name>
<evidence type="ECO:0000256" key="7">
    <source>
        <dbReference type="ARBA" id="ARBA00022692"/>
    </source>
</evidence>
<dbReference type="Gene3D" id="1.10.287.2480">
    <property type="match status" value="1"/>
</dbReference>
<gene>
    <name evidence="21" type="primary">F</name>
</gene>
<evidence type="ECO:0000256" key="14">
    <source>
        <dbReference type="ARBA" id="ARBA00023136"/>
    </source>
</evidence>
<evidence type="ECO:0000256" key="1">
    <source>
        <dbReference type="ARBA" id="ARBA00008211"/>
    </source>
</evidence>
<dbReference type="GO" id="GO:0020002">
    <property type="term" value="C:host cell plasma membrane"/>
    <property type="evidence" value="ECO:0007669"/>
    <property type="project" value="UniProtKB-SubCell"/>
</dbReference>
<evidence type="ECO:0000256" key="11">
    <source>
        <dbReference type="ARBA" id="ARBA00022879"/>
    </source>
</evidence>
<evidence type="ECO:0000256" key="2">
    <source>
        <dbReference type="ARBA" id="ARBA00016586"/>
    </source>
</evidence>
<dbReference type="Pfam" id="PF00523">
    <property type="entry name" value="Fusion_gly"/>
    <property type="match status" value="1"/>
</dbReference>
<organism evidence="21 22">
    <name type="scientific">avian paramyxovirus 2</name>
    <dbReference type="NCBI Taxonomy" id="2560313"/>
    <lineage>
        <taxon>Viruses</taxon>
        <taxon>Riboviria</taxon>
        <taxon>Orthornavirae</taxon>
        <taxon>Negarnaviricota</taxon>
        <taxon>Haploviricotina</taxon>
        <taxon>Monjiviricetes</taxon>
        <taxon>Mononegavirales</taxon>
        <taxon>Paramyxoviridae</taxon>
        <taxon>Avulavirinae</taxon>
        <taxon>Metaavulavirus</taxon>
        <taxon>Metaavulavirus procarduelis</taxon>
        <taxon>Metaavulavirus yucaipaense</taxon>
    </lineage>
</organism>
<reference evidence="21 22" key="1">
    <citation type="journal article" date="2010" name="Virus Res.">
        <title>Complete genome sequences of avian paramyxovirus serotype 2 (APMV-2) strains Bangor, England and Kenya: evidence for the existence of subgroups within serotype 2.</title>
        <authorList>
            <person name="Subbiah M."/>
            <person name="Nayak S."/>
            <person name="Collins P.L."/>
            <person name="Samal S.K."/>
        </authorList>
    </citation>
    <scope>NUCLEOTIDE SEQUENCE [LARGE SCALE GENOMIC DNA]</scope>
    <source>
        <strain evidence="21">APMV-2/Finch/N.Ireland/Bangor/73</strain>
    </source>
</reference>
<sequence length="544" mass="58019">MEPPNQPEGTMKAILIMSMVPICIALDNSILAPVGIASAQEWQLAAYTNTLSGTIAVRFVPVLPGNLSTCAQATLAEYNRTVTNILGPLKDNLNALLAESTLPSARFVGAIIGTVALGVATSAQITAAVALNQAQENARNIWRLKESIMKTNEAVLELKDGLASTAIALDKVQRFINDDILPQLTGLDCQVVANKLGVYLSLYLTELTTIFGSQITNPALTPLSYQALYSLCGGDMGKLTELIGVKAKDINSLYEANLITGQVIGYDSESQIILVQVSYPSVSEVTGVRATELITVSVTTPKGEGRAITPRYVAQSRVLTEELDTSTCRFSKTTLYCRSVITRPLPPLIASCLSGSYQDCQYTTEIGALSSRFITVNGGIVANCKATVCKCVNPPKIIAQNDASSLTVIDAGVCKEVVLDNVQLKLEGKFSAQYFTNVTINLSQITTSGSLDISSEIGSINNTVNRVENLIAESNAWLQSVNPRLVNNTSIIVLCVLGAVIVVWLVALTVCMAYSLRRKAATQIASMGTSTIGNPYVTQSATKM</sequence>
<evidence type="ECO:0000256" key="3">
    <source>
        <dbReference type="ARBA" id="ARBA00022506"/>
    </source>
</evidence>
<feature type="transmembrane region" description="Helical" evidence="20">
    <location>
        <begin position="491"/>
        <end position="516"/>
    </location>
</feature>
<dbReference type="GO" id="GO:0019031">
    <property type="term" value="C:viral envelope"/>
    <property type="evidence" value="ECO:0007669"/>
    <property type="project" value="UniProtKB-KW"/>
</dbReference>
<keyword evidence="10" id="KW-1043">Host membrane</keyword>
<keyword evidence="12 20" id="KW-1133">Transmembrane helix</keyword>
<evidence type="ECO:0000256" key="19">
    <source>
        <dbReference type="ARBA" id="ARBA00023296"/>
    </source>
</evidence>
<keyword evidence="3" id="KW-1168">Fusion of virus membrane with host membrane</keyword>
<evidence type="ECO:0000256" key="5">
    <source>
        <dbReference type="ARBA" id="ARBA00022521"/>
    </source>
</evidence>
<evidence type="ECO:0000256" key="4">
    <source>
        <dbReference type="ARBA" id="ARBA00022511"/>
    </source>
</evidence>
<keyword evidence="13" id="KW-0175">Coiled coil</keyword>
<keyword evidence="7 20" id="KW-0812">Transmembrane</keyword>
<dbReference type="Gene3D" id="2.40.490.10">
    <property type="entry name" value="Newcastle disease virus like domain"/>
    <property type="match status" value="1"/>
</dbReference>
<evidence type="ECO:0000256" key="10">
    <source>
        <dbReference type="ARBA" id="ARBA00022870"/>
    </source>
</evidence>
<dbReference type="SUPFAM" id="SSF58069">
    <property type="entry name" value="Virus ectodomain"/>
    <property type="match status" value="1"/>
</dbReference>
<comment type="subcellular location">
    <subcellularLocation>
        <location evidence="20">Virion membrane</location>
        <topology evidence="20">Single-pass type I membrane protein</topology>
    </subcellularLocation>
    <subcellularLocation>
        <location evidence="20">Host cell membrane</location>
        <topology evidence="20">Single-pass membrane protein</topology>
    </subcellularLocation>
</comment>
<dbReference type="GO" id="GO:0019064">
    <property type="term" value="P:fusion of virus membrane with host plasma membrane"/>
    <property type="evidence" value="ECO:0007669"/>
    <property type="project" value="UniProtKB-KW"/>
</dbReference>
<dbReference type="GO" id="GO:0055036">
    <property type="term" value="C:virion membrane"/>
    <property type="evidence" value="ECO:0007669"/>
    <property type="project" value="UniProtKB-SubCell"/>
</dbReference>
<evidence type="ECO:0000256" key="16">
    <source>
        <dbReference type="ARBA" id="ARBA00023157"/>
    </source>
</evidence>